<dbReference type="GO" id="GO:0005509">
    <property type="term" value="F:calcium ion binding"/>
    <property type="evidence" value="ECO:0007669"/>
    <property type="project" value="InterPro"/>
</dbReference>
<protein>
    <submittedName>
        <fullName evidence="2">Uncharacterized protein</fullName>
    </submittedName>
</protein>
<dbReference type="GO" id="GO:0016020">
    <property type="term" value="C:membrane"/>
    <property type="evidence" value="ECO:0007669"/>
    <property type="project" value="InterPro"/>
</dbReference>
<dbReference type="InterPro" id="IPR013783">
    <property type="entry name" value="Ig-like_fold"/>
</dbReference>
<evidence type="ECO:0000313" key="3">
    <source>
        <dbReference type="Proteomes" id="UP000629619"/>
    </source>
</evidence>
<feature type="signal peptide" evidence="1">
    <location>
        <begin position="1"/>
        <end position="18"/>
    </location>
</feature>
<gene>
    <name evidence="2" type="ORF">Asi03nite_51260</name>
</gene>
<dbReference type="GO" id="GO:0005975">
    <property type="term" value="P:carbohydrate metabolic process"/>
    <property type="evidence" value="ECO:0007669"/>
    <property type="project" value="UniProtKB-ARBA"/>
</dbReference>
<dbReference type="Pfam" id="PF05345">
    <property type="entry name" value="He_PIG"/>
    <property type="match status" value="4"/>
</dbReference>
<evidence type="ECO:0000256" key="1">
    <source>
        <dbReference type="SAM" id="SignalP"/>
    </source>
</evidence>
<accession>A0A919NAL7</accession>
<feature type="chain" id="PRO_5039138190" evidence="1">
    <location>
        <begin position="19"/>
        <end position="548"/>
    </location>
</feature>
<reference evidence="2" key="1">
    <citation type="submission" date="2021-01" db="EMBL/GenBank/DDBJ databases">
        <title>Whole genome shotgun sequence of Actinoplanes siamensis NBRC 109076.</title>
        <authorList>
            <person name="Komaki H."/>
            <person name="Tamura T."/>
        </authorList>
    </citation>
    <scope>NUCLEOTIDE SEQUENCE</scope>
    <source>
        <strain evidence="2">NBRC 109076</strain>
    </source>
</reference>
<keyword evidence="3" id="KW-1185">Reference proteome</keyword>
<evidence type="ECO:0000313" key="2">
    <source>
        <dbReference type="EMBL" id="GIF07588.1"/>
    </source>
</evidence>
<dbReference type="SUPFAM" id="SSF49313">
    <property type="entry name" value="Cadherin-like"/>
    <property type="match status" value="3"/>
</dbReference>
<dbReference type="InterPro" id="IPR015919">
    <property type="entry name" value="Cadherin-like_sf"/>
</dbReference>
<dbReference type="Proteomes" id="UP000629619">
    <property type="component" value="Unassembled WGS sequence"/>
</dbReference>
<name>A0A919NAL7_9ACTN</name>
<proteinExistence type="predicted"/>
<dbReference type="EMBL" id="BOMW01000051">
    <property type="protein sequence ID" value="GIF07588.1"/>
    <property type="molecule type" value="Genomic_DNA"/>
</dbReference>
<sequence>MALALLSITMLASGPFFVNSLTNINKQRTAQAAVQLADTAMEQVRGLKGSSLLSGRSLKATQAQFAGAPAVVKPYLATMQVAGDPGITDVNSTAGADAAISTAAQAVTVEGTTYTENIYVGRCEIYLTKTGECVYPLAQNKAPSDTTKILKFFRVVVLITWPGNTCPAGVCNYITSSLVSSASEPSFDFHRPLPTVLTKLVTFYKDKTSSYQLEARGGQLPNSWSVTPGTLPKGLSMTSNGVVSGTPTVVGSTSVDVTVSDSLKRTDKEPVTFEVLLPPSPTMPATTSSRVGDVVRLPVTAAGGKAPYSFTDKLTVSASSATLPPGLSIDPDTGVITGSPTTPGTYPVTITVTDANNVAGTGTYTHVVSPALTLAPLPGQTIDLGSRLDLTAAGSGGDGKYSYSATGLPPGVTINKGSGAISGKPTASGRFLPTITVTDGSGGTAGQQIVVIVNTDTSLVFTAPTLTSPDQTTVKGTATSLTLRTNGSLLKLSPVLTVTGLPPGLSLNAVTGVISGTPTTAGAYTVTATATAATPPRSSVLTFVWKIT</sequence>
<keyword evidence="1" id="KW-0732">Signal</keyword>
<dbReference type="AlphaFoldDB" id="A0A919NAL7"/>
<organism evidence="2 3">
    <name type="scientific">Actinoplanes siamensis</name>
    <dbReference type="NCBI Taxonomy" id="1223317"/>
    <lineage>
        <taxon>Bacteria</taxon>
        <taxon>Bacillati</taxon>
        <taxon>Actinomycetota</taxon>
        <taxon>Actinomycetes</taxon>
        <taxon>Micromonosporales</taxon>
        <taxon>Micromonosporaceae</taxon>
        <taxon>Actinoplanes</taxon>
    </lineage>
</organism>
<comment type="caution">
    <text evidence="2">The sequence shown here is derived from an EMBL/GenBank/DDBJ whole genome shotgun (WGS) entry which is preliminary data.</text>
</comment>
<dbReference type="Gene3D" id="2.60.40.10">
    <property type="entry name" value="Immunoglobulins"/>
    <property type="match status" value="4"/>
</dbReference>